<dbReference type="Proteomes" id="UP000436513">
    <property type="component" value="Segment"/>
</dbReference>
<feature type="region of interest" description="Disordered" evidence="1">
    <location>
        <begin position="95"/>
        <end position="136"/>
    </location>
</feature>
<feature type="compositionally biased region" description="Basic and acidic residues" evidence="1">
    <location>
        <begin position="114"/>
        <end position="136"/>
    </location>
</feature>
<dbReference type="InterPro" id="IPR036388">
    <property type="entry name" value="WH-like_DNA-bd_sf"/>
</dbReference>
<dbReference type="SUPFAM" id="SSF82771">
    <property type="entry name" value="GIY-YIG endonuclease"/>
    <property type="match status" value="1"/>
</dbReference>
<dbReference type="EMBL" id="MN549360">
    <property type="protein sequence ID" value="QGZ13901.1"/>
    <property type="molecule type" value="Genomic_DNA"/>
</dbReference>
<name>A0A6B9J6J8_9CAUD</name>
<keyword evidence="2" id="KW-0378">Hydrolase</keyword>
<accession>A0A6B9J6J8</accession>
<evidence type="ECO:0000313" key="3">
    <source>
        <dbReference type="Proteomes" id="UP000436513"/>
    </source>
</evidence>
<evidence type="ECO:0000256" key="1">
    <source>
        <dbReference type="SAM" id="MobiDB-lite"/>
    </source>
</evidence>
<evidence type="ECO:0000313" key="2">
    <source>
        <dbReference type="EMBL" id="QGZ13901.1"/>
    </source>
</evidence>
<keyword evidence="2" id="KW-0255">Endonuclease</keyword>
<dbReference type="InterPro" id="IPR035901">
    <property type="entry name" value="GIY-YIG_endonuc_sf"/>
</dbReference>
<keyword evidence="3" id="KW-1185">Reference proteome</keyword>
<gene>
    <name evidence="2" type="ORF">RL38J1_246</name>
</gene>
<dbReference type="Gene3D" id="1.10.10.10">
    <property type="entry name" value="Winged helix-like DNA-binding domain superfamily/Winged helix DNA-binding domain"/>
    <property type="match status" value="1"/>
</dbReference>
<dbReference type="Gene3D" id="3.40.1440.10">
    <property type="entry name" value="GIY-YIG endonuclease"/>
    <property type="match status" value="1"/>
</dbReference>
<organism evidence="2 3">
    <name type="scientific">Rhizobium phage RL38J1</name>
    <dbReference type="NCBI Taxonomy" id="2663232"/>
    <lineage>
        <taxon>Viruses</taxon>
        <taxon>Duplodnaviria</taxon>
        <taxon>Heunggongvirae</taxon>
        <taxon>Uroviricota</taxon>
        <taxon>Caudoviricetes</taxon>
        <taxon>Pootjesviridae</taxon>
        <taxon>Innesvirus</taxon>
        <taxon>Innesvirus RL38J1</taxon>
    </lineage>
</organism>
<reference evidence="2 3" key="1">
    <citation type="submission" date="2019-10" db="EMBL/GenBank/DDBJ databases">
        <title>Complete genome sequence of bacteriophage vB_RLeM_RL38JI.</title>
        <authorList>
            <person name="Gunathilake D."/>
            <person name="Bhat S."/>
            <person name="Yost C.K."/>
            <person name="Hynes M.F."/>
        </authorList>
    </citation>
    <scope>NUCLEOTIDE SEQUENCE [LARGE SCALE GENOMIC DNA]</scope>
</reference>
<sequence length="198" mass="22975">MHYGFIYITSCKVNGKRYLGRKKSCPRTDPTYLGSGLAVKSAIKKYGRENFEREIVEYTTKENHVQREKYWLDFYRCAEDPDWYNLSSIAEGSGSNGFTGKRGPDKKKRKKRTPVTDETKRKISESRKNFSEDLKEEINSRKSKKTIVLVDPNGEVHKIEGIGKFCRANQMTYNSIRFLLSGAMKSYKGWTVQNRQTN</sequence>
<proteinExistence type="predicted"/>
<dbReference type="GO" id="GO:0004519">
    <property type="term" value="F:endonuclease activity"/>
    <property type="evidence" value="ECO:0007669"/>
    <property type="project" value="UniProtKB-KW"/>
</dbReference>
<feature type="compositionally biased region" description="Basic residues" evidence="1">
    <location>
        <begin position="104"/>
        <end position="113"/>
    </location>
</feature>
<keyword evidence="2" id="KW-0540">Nuclease</keyword>
<protein>
    <submittedName>
        <fullName evidence="2">Homing endonuclease</fullName>
    </submittedName>
</protein>